<reference evidence="1" key="1">
    <citation type="submission" date="2021-06" db="EMBL/GenBank/DDBJ databases">
        <authorList>
            <person name="Kallberg Y."/>
            <person name="Tangrot J."/>
            <person name="Rosling A."/>
        </authorList>
    </citation>
    <scope>NUCLEOTIDE SEQUENCE</scope>
    <source>
        <strain evidence="1">28 12/20/2015</strain>
    </source>
</reference>
<accession>A0ACA9KFA4</accession>
<feature type="non-terminal residue" evidence="1">
    <location>
        <position position="1"/>
    </location>
</feature>
<organism evidence="1 2">
    <name type="scientific">Cetraspora pellucida</name>
    <dbReference type="NCBI Taxonomy" id="1433469"/>
    <lineage>
        <taxon>Eukaryota</taxon>
        <taxon>Fungi</taxon>
        <taxon>Fungi incertae sedis</taxon>
        <taxon>Mucoromycota</taxon>
        <taxon>Glomeromycotina</taxon>
        <taxon>Glomeromycetes</taxon>
        <taxon>Diversisporales</taxon>
        <taxon>Gigasporaceae</taxon>
        <taxon>Cetraspora</taxon>
    </lineage>
</organism>
<evidence type="ECO:0000313" key="2">
    <source>
        <dbReference type="Proteomes" id="UP000789366"/>
    </source>
</evidence>
<protein>
    <submittedName>
        <fullName evidence="1">7831_t:CDS:1</fullName>
    </submittedName>
</protein>
<name>A0ACA9KFA4_9GLOM</name>
<sequence>ILSYKDQEKRLENRIGQSIEGSSRSIRYILYSFDAIESGKSRKPEKQLTAGKPNNEDEASNTKFMTLQQELAQLVERETVVGLLVDISRSLVQIWLAGPHKKQDVLKKTGNNTMSSVGRAGDCSELKAQRRYL</sequence>
<proteinExistence type="predicted"/>
<dbReference type="EMBL" id="CAJVPW010000908">
    <property type="protein sequence ID" value="CAG8469333.1"/>
    <property type="molecule type" value="Genomic_DNA"/>
</dbReference>
<comment type="caution">
    <text evidence="1">The sequence shown here is derived from an EMBL/GenBank/DDBJ whole genome shotgun (WGS) entry which is preliminary data.</text>
</comment>
<keyword evidence="2" id="KW-1185">Reference proteome</keyword>
<gene>
    <name evidence="1" type="ORF">SPELUC_LOCUS1619</name>
</gene>
<dbReference type="Proteomes" id="UP000789366">
    <property type="component" value="Unassembled WGS sequence"/>
</dbReference>
<evidence type="ECO:0000313" key="1">
    <source>
        <dbReference type="EMBL" id="CAG8469333.1"/>
    </source>
</evidence>